<evidence type="ECO:0000313" key="2">
    <source>
        <dbReference type="EMBL" id="CAB4178163.1"/>
    </source>
</evidence>
<organism evidence="2">
    <name type="scientific">uncultured Caudovirales phage</name>
    <dbReference type="NCBI Taxonomy" id="2100421"/>
    <lineage>
        <taxon>Viruses</taxon>
        <taxon>Duplodnaviria</taxon>
        <taxon>Heunggongvirae</taxon>
        <taxon>Uroviricota</taxon>
        <taxon>Caudoviricetes</taxon>
        <taxon>Peduoviridae</taxon>
        <taxon>Maltschvirus</taxon>
        <taxon>Maltschvirus maltsch</taxon>
    </lineage>
</organism>
<proteinExistence type="predicted"/>
<dbReference type="EMBL" id="LR796958">
    <property type="protein sequence ID" value="CAB4178163.1"/>
    <property type="molecule type" value="Genomic_DNA"/>
</dbReference>
<gene>
    <name evidence="2" type="ORF">UFOVP1007_30</name>
    <name evidence="3" type="ORF">UFOVP1159_30</name>
    <name evidence="1" type="ORF">UFOVP927_33</name>
</gene>
<dbReference type="EMBL" id="LR796868">
    <property type="protein sequence ID" value="CAB4171847.1"/>
    <property type="molecule type" value="Genomic_DNA"/>
</dbReference>
<evidence type="ECO:0000313" key="1">
    <source>
        <dbReference type="EMBL" id="CAB4171847.1"/>
    </source>
</evidence>
<evidence type="ECO:0000313" key="3">
    <source>
        <dbReference type="EMBL" id="CAB4187440.1"/>
    </source>
</evidence>
<dbReference type="EMBL" id="LR797108">
    <property type="protein sequence ID" value="CAB4187440.1"/>
    <property type="molecule type" value="Genomic_DNA"/>
</dbReference>
<name>A0A6J5Q1P4_9CAUD</name>
<sequence>MGYNRLKWATNYDTVFAKKPKKPRKPRPKS</sequence>
<accession>A0A6J5Q1P4</accession>
<reference evidence="2" key="1">
    <citation type="submission" date="2020-05" db="EMBL/GenBank/DDBJ databases">
        <authorList>
            <person name="Chiriac C."/>
            <person name="Salcher M."/>
            <person name="Ghai R."/>
            <person name="Kavagutti S V."/>
        </authorList>
    </citation>
    <scope>NUCLEOTIDE SEQUENCE</scope>
</reference>
<protein>
    <submittedName>
        <fullName evidence="2">Uncharacterized protein</fullName>
    </submittedName>
</protein>